<dbReference type="PRINTS" id="PR00081">
    <property type="entry name" value="GDHRDH"/>
</dbReference>
<keyword evidence="4" id="KW-1185">Reference proteome</keyword>
<dbReference type="InterPro" id="IPR002347">
    <property type="entry name" value="SDR_fam"/>
</dbReference>
<evidence type="ECO:0000313" key="4">
    <source>
        <dbReference type="Proteomes" id="UP001590951"/>
    </source>
</evidence>
<reference evidence="3 4" key="1">
    <citation type="submission" date="2024-09" db="EMBL/GenBank/DDBJ databases">
        <title>Rethinking Asexuality: The Enigmatic Case of Functional Sexual Genes in Lepraria (Stereocaulaceae).</title>
        <authorList>
            <person name="Doellman M."/>
            <person name="Sun Y."/>
            <person name="Barcenas-Pena A."/>
            <person name="Lumbsch H.T."/>
            <person name="Grewe F."/>
        </authorList>
    </citation>
    <scope>NUCLEOTIDE SEQUENCE [LARGE SCALE GENOMIC DNA]</scope>
    <source>
        <strain evidence="3 4">Grewe 0041</strain>
    </source>
</reference>
<sequence>MTKAVIPRLRSSGRIINIGSVGGRSGFKDVSLCCSSKAAVESLTRCFAAELGAQGHTFNTVCPGPMPTDVLKGIPDEIIENQMKNTPMENRLGSTVDLAQTEGWLAEEGSRWVTGQAVRASGGNMKY</sequence>
<proteinExistence type="inferred from homology"/>
<organism evidence="3 4">
    <name type="scientific">Lepraria finkii</name>
    <dbReference type="NCBI Taxonomy" id="1340010"/>
    <lineage>
        <taxon>Eukaryota</taxon>
        <taxon>Fungi</taxon>
        <taxon>Dikarya</taxon>
        <taxon>Ascomycota</taxon>
        <taxon>Pezizomycotina</taxon>
        <taxon>Lecanoromycetes</taxon>
        <taxon>OSLEUM clade</taxon>
        <taxon>Lecanoromycetidae</taxon>
        <taxon>Lecanorales</taxon>
        <taxon>Lecanorineae</taxon>
        <taxon>Stereocaulaceae</taxon>
        <taxon>Lepraria</taxon>
    </lineage>
</organism>
<keyword evidence="2" id="KW-0560">Oxidoreductase</keyword>
<dbReference type="Gene3D" id="3.40.50.720">
    <property type="entry name" value="NAD(P)-binding Rossmann-like Domain"/>
    <property type="match status" value="1"/>
</dbReference>
<evidence type="ECO:0000256" key="1">
    <source>
        <dbReference type="ARBA" id="ARBA00006484"/>
    </source>
</evidence>
<evidence type="ECO:0000313" key="3">
    <source>
        <dbReference type="EMBL" id="KAL2058327.1"/>
    </source>
</evidence>
<gene>
    <name evidence="3" type="ORF">ABVK25_001053</name>
</gene>
<protein>
    <submittedName>
        <fullName evidence="3">Uncharacterized protein</fullName>
    </submittedName>
</protein>
<dbReference type="EMBL" id="JBHFEH010000002">
    <property type="protein sequence ID" value="KAL2058327.1"/>
    <property type="molecule type" value="Genomic_DNA"/>
</dbReference>
<evidence type="ECO:0000256" key="2">
    <source>
        <dbReference type="ARBA" id="ARBA00023002"/>
    </source>
</evidence>
<name>A0ABR4BKI5_9LECA</name>
<accession>A0ABR4BKI5</accession>
<dbReference type="PANTHER" id="PTHR43639:SF1">
    <property type="entry name" value="SHORT-CHAIN DEHYDROGENASE_REDUCTASE FAMILY PROTEIN"/>
    <property type="match status" value="1"/>
</dbReference>
<comment type="caution">
    <text evidence="3">The sequence shown here is derived from an EMBL/GenBank/DDBJ whole genome shotgun (WGS) entry which is preliminary data.</text>
</comment>
<dbReference type="Proteomes" id="UP001590951">
    <property type="component" value="Unassembled WGS sequence"/>
</dbReference>
<dbReference type="SUPFAM" id="SSF51735">
    <property type="entry name" value="NAD(P)-binding Rossmann-fold domains"/>
    <property type="match status" value="1"/>
</dbReference>
<dbReference type="Pfam" id="PF13561">
    <property type="entry name" value="adh_short_C2"/>
    <property type="match status" value="1"/>
</dbReference>
<dbReference type="InterPro" id="IPR036291">
    <property type="entry name" value="NAD(P)-bd_dom_sf"/>
</dbReference>
<dbReference type="PANTHER" id="PTHR43639">
    <property type="entry name" value="OXIDOREDUCTASE, SHORT-CHAIN DEHYDROGENASE/REDUCTASE FAMILY (AFU_ORTHOLOGUE AFUA_5G02870)"/>
    <property type="match status" value="1"/>
</dbReference>
<comment type="similarity">
    <text evidence="1">Belongs to the short-chain dehydrogenases/reductases (SDR) family.</text>
</comment>